<comment type="caution">
    <text evidence="3">The sequence shown here is derived from an EMBL/GenBank/DDBJ whole genome shotgun (WGS) entry which is preliminary data.</text>
</comment>
<proteinExistence type="predicted"/>
<evidence type="ECO:0000259" key="2">
    <source>
        <dbReference type="Pfam" id="PF20789"/>
    </source>
</evidence>
<dbReference type="Proteomes" id="UP001369815">
    <property type="component" value="Unassembled WGS sequence"/>
</dbReference>
<dbReference type="PANTHER" id="PTHR38110">
    <property type="entry name" value="CHROMOSOME 23, WHOLE GENOME SHOTGUN SEQUENCE"/>
    <property type="match status" value="1"/>
</dbReference>
<dbReference type="InterPro" id="IPR042171">
    <property type="entry name" value="Acyl-CoA_hotdog"/>
</dbReference>
<evidence type="ECO:0000313" key="4">
    <source>
        <dbReference type="Proteomes" id="UP001369815"/>
    </source>
</evidence>
<dbReference type="InterPro" id="IPR029069">
    <property type="entry name" value="HotDog_dom_sf"/>
</dbReference>
<dbReference type="Pfam" id="PF20789">
    <property type="entry name" value="4HBT_3C"/>
    <property type="match status" value="1"/>
</dbReference>
<dbReference type="InterPro" id="IPR049449">
    <property type="entry name" value="TesB_ACOT8-like_N"/>
</dbReference>
<evidence type="ECO:0000313" key="3">
    <source>
        <dbReference type="EMBL" id="KAK6954209.1"/>
    </source>
</evidence>
<gene>
    <name evidence="3" type="ORF">Daesc_004175</name>
</gene>
<dbReference type="InterPro" id="IPR052389">
    <property type="entry name" value="Sec_Metab_Biosynth-Assoc"/>
</dbReference>
<dbReference type="Gene3D" id="2.40.160.210">
    <property type="entry name" value="Acyl-CoA thioesterase, double hotdog domain"/>
    <property type="match status" value="1"/>
</dbReference>
<dbReference type="InterPro" id="IPR049450">
    <property type="entry name" value="ACOT8-like_C"/>
</dbReference>
<reference evidence="3 4" key="1">
    <citation type="journal article" date="2024" name="Front Chem Biol">
        <title>Unveiling the potential of Daldinia eschscholtzii MFLUCC 19-0629 through bioactivity and bioinformatics studies for enhanced sustainable agriculture production.</title>
        <authorList>
            <person name="Brooks S."/>
            <person name="Weaver J.A."/>
            <person name="Klomchit A."/>
            <person name="Alharthi S.A."/>
            <person name="Onlamun T."/>
            <person name="Nurani R."/>
            <person name="Vong T.K."/>
            <person name="Alberti F."/>
            <person name="Greco C."/>
        </authorList>
    </citation>
    <scope>NUCLEOTIDE SEQUENCE [LARGE SCALE GENOMIC DNA]</scope>
    <source>
        <strain evidence="3">MFLUCC 19-0629</strain>
    </source>
</reference>
<keyword evidence="4" id="KW-1185">Reference proteome</keyword>
<feature type="domain" description="Acyl-CoA thioesterase-like N-terminal HotDog" evidence="1">
    <location>
        <begin position="25"/>
        <end position="111"/>
    </location>
</feature>
<dbReference type="PANTHER" id="PTHR38110:SF4">
    <property type="entry name" value="THIOESTERASE-LIKE SUPERFAMILY-DOMAIN-CONTAINING PROTEIN"/>
    <property type="match status" value="1"/>
</dbReference>
<name>A0AAX6MNK7_9PEZI</name>
<accession>A0AAX6MNK7</accession>
<dbReference type="AlphaFoldDB" id="A0AAX6MNK7"/>
<dbReference type="Pfam" id="PF13622">
    <property type="entry name" value="4HBT_3"/>
    <property type="match status" value="1"/>
</dbReference>
<evidence type="ECO:0008006" key="5">
    <source>
        <dbReference type="Google" id="ProtNLM"/>
    </source>
</evidence>
<sequence length="331" mass="36520">MANILKSQINLKQVSSHSYAISHHVDWTIGPVLHGGSIAAAIHHVASTHFNTTLAAQNQPDVFTIHFEFLRACERSDSSIVVEDLKVGAGTSTIQLQLSQNGQTKVIALATSINFDKNVGPTASTAWSLHPPPRPAPKFDEVLAHRPDENWLPAHVVGDLLPFTRRQLVLNPRDGFPTDGICDAWNTFLGDERMDATYLALMSDCIPSLSDTLLQNRGAYDSRANFGKMERWAVANPGVPAELTNTFKDAMGATIFNSTVTLDIEFKRRLPKDGVKWTFTRAATRMLEGGRMDLDVTICDERMEILCLARQVILALDAKKKFRVGKAKSTL</sequence>
<protein>
    <recommendedName>
        <fullName evidence="5">Thioesterase family protein</fullName>
    </recommendedName>
</protein>
<evidence type="ECO:0000259" key="1">
    <source>
        <dbReference type="Pfam" id="PF13622"/>
    </source>
</evidence>
<dbReference type="SUPFAM" id="SSF54637">
    <property type="entry name" value="Thioesterase/thiol ester dehydrase-isomerase"/>
    <property type="match status" value="2"/>
</dbReference>
<organism evidence="3 4">
    <name type="scientific">Daldinia eschscholtzii</name>
    <dbReference type="NCBI Taxonomy" id="292717"/>
    <lineage>
        <taxon>Eukaryota</taxon>
        <taxon>Fungi</taxon>
        <taxon>Dikarya</taxon>
        <taxon>Ascomycota</taxon>
        <taxon>Pezizomycotina</taxon>
        <taxon>Sordariomycetes</taxon>
        <taxon>Xylariomycetidae</taxon>
        <taxon>Xylariales</taxon>
        <taxon>Hypoxylaceae</taxon>
        <taxon>Daldinia</taxon>
    </lineage>
</organism>
<feature type="domain" description="Acyl-CoA thioesterase-like C-terminal" evidence="2">
    <location>
        <begin position="162"/>
        <end position="314"/>
    </location>
</feature>
<dbReference type="EMBL" id="JBANMG010000004">
    <property type="protein sequence ID" value="KAK6954209.1"/>
    <property type="molecule type" value="Genomic_DNA"/>
</dbReference>